<keyword evidence="5" id="KW-1185">Reference proteome</keyword>
<evidence type="ECO:0000313" key="4">
    <source>
        <dbReference type="Proteomes" id="UP000597989"/>
    </source>
</evidence>
<sequence>MCDLPDVAAPGFPAMLWGVTADSGRSTEGAEPELQLVLCALDEPLAAAWQEIVEGRAGLAVHRGSVLDLQVDAVVSPANSFGWMRGGIDAVYARAFPDVEEQVRSAVLAYHGGELPVGEALLVPTGVPSPIWLISAPTMREPGERLPVDTVHPYLAARAVLRLWSDGVLENGALVRQVVRSIAMPGLGTGVGGVPPELCARQVAAAWDEVFTRVDQI</sequence>
<reference evidence="2" key="4">
    <citation type="submission" date="2023-12" db="EMBL/GenBank/DDBJ databases">
        <authorList>
            <person name="Sun Q."/>
            <person name="Inoue M."/>
        </authorList>
    </citation>
    <scope>NUCLEOTIDE SEQUENCE</scope>
    <source>
        <strain evidence="2">JCM 10664</strain>
    </source>
</reference>
<evidence type="ECO:0000313" key="3">
    <source>
        <dbReference type="EMBL" id="GGI81786.1"/>
    </source>
</evidence>
<dbReference type="Gene3D" id="3.40.220.10">
    <property type="entry name" value="Leucine Aminopeptidase, subunit E, domain 1"/>
    <property type="match status" value="1"/>
</dbReference>
<protein>
    <submittedName>
        <fullName evidence="2">Macro domain-containing protein</fullName>
    </submittedName>
    <submittedName>
        <fullName evidence="3">Tail protein</fullName>
    </submittedName>
</protein>
<reference evidence="2 5" key="2">
    <citation type="journal article" date="2019" name="Int. J. Syst. Evol. Microbiol.">
        <title>The Global Catalogue of Microorganisms (GCM) 10K type strain sequencing project: providing services to taxonomists for standard genome sequencing and annotation.</title>
        <authorList>
            <consortium name="The Broad Institute Genomics Platform"/>
            <consortium name="The Broad Institute Genome Sequencing Center for Infectious Disease"/>
            <person name="Wu L."/>
            <person name="Ma J."/>
        </authorList>
    </citation>
    <scope>NUCLEOTIDE SEQUENCE [LARGE SCALE GENOMIC DNA]</scope>
    <source>
        <strain evidence="2 5">JCM 10664</strain>
    </source>
</reference>
<evidence type="ECO:0000313" key="5">
    <source>
        <dbReference type="Proteomes" id="UP001500220"/>
    </source>
</evidence>
<dbReference type="InterPro" id="IPR043472">
    <property type="entry name" value="Macro_dom-like"/>
</dbReference>
<proteinExistence type="predicted"/>
<evidence type="ECO:0000259" key="1">
    <source>
        <dbReference type="PROSITE" id="PS51154"/>
    </source>
</evidence>
<reference evidence="3" key="3">
    <citation type="submission" date="2020-09" db="EMBL/GenBank/DDBJ databases">
        <authorList>
            <person name="Sun Q."/>
            <person name="Zhou Y."/>
        </authorList>
    </citation>
    <scope>NUCLEOTIDE SEQUENCE</scope>
    <source>
        <strain evidence="3">CGMCC 4.7206</strain>
    </source>
</reference>
<feature type="domain" description="Macro" evidence="1">
    <location>
        <begin position="46"/>
        <end position="217"/>
    </location>
</feature>
<comment type="caution">
    <text evidence="3">The sequence shown here is derived from an EMBL/GenBank/DDBJ whole genome shotgun (WGS) entry which is preliminary data.</text>
</comment>
<organism evidence="3 4">
    <name type="scientific">Saccharopolyspora thermophila</name>
    <dbReference type="NCBI Taxonomy" id="89367"/>
    <lineage>
        <taxon>Bacteria</taxon>
        <taxon>Bacillati</taxon>
        <taxon>Actinomycetota</taxon>
        <taxon>Actinomycetes</taxon>
        <taxon>Pseudonocardiales</taxon>
        <taxon>Pseudonocardiaceae</taxon>
        <taxon>Saccharopolyspora</taxon>
    </lineage>
</organism>
<dbReference type="InterPro" id="IPR002589">
    <property type="entry name" value="Macro_dom"/>
</dbReference>
<dbReference type="SUPFAM" id="SSF52949">
    <property type="entry name" value="Macro domain-like"/>
    <property type="match status" value="1"/>
</dbReference>
<dbReference type="SMART" id="SM00506">
    <property type="entry name" value="A1pp"/>
    <property type="match status" value="1"/>
</dbReference>
<reference evidence="3 4" key="1">
    <citation type="journal article" date="2014" name="Int. J. Syst. Evol. Microbiol.">
        <title>Complete genome sequence of Corynebacterium casei LMG S-19264T (=DSM 44701T), isolated from a smear-ripened cheese.</title>
        <authorList>
            <consortium name="US DOE Joint Genome Institute (JGI-PGF)"/>
            <person name="Walter F."/>
            <person name="Albersmeier A."/>
            <person name="Kalinowski J."/>
            <person name="Ruckert C."/>
        </authorList>
    </citation>
    <scope>NUCLEOTIDE SEQUENCE [LARGE SCALE GENOMIC DNA]</scope>
    <source>
        <strain evidence="3 4">CGMCC 4.7206</strain>
    </source>
</reference>
<gene>
    <name evidence="2" type="ORF">GCM10009545_08660</name>
    <name evidence="3" type="ORF">GCM10011581_19070</name>
</gene>
<dbReference type="EMBL" id="BMMT01000005">
    <property type="protein sequence ID" value="GGI81786.1"/>
    <property type="molecule type" value="Genomic_DNA"/>
</dbReference>
<dbReference type="PROSITE" id="PS51154">
    <property type="entry name" value="MACRO"/>
    <property type="match status" value="1"/>
</dbReference>
<name>A0A917JRG5_9PSEU</name>
<dbReference type="Pfam" id="PF01661">
    <property type="entry name" value="Macro"/>
    <property type="match status" value="1"/>
</dbReference>
<evidence type="ECO:0000313" key="2">
    <source>
        <dbReference type="EMBL" id="GAA0508834.1"/>
    </source>
</evidence>
<dbReference type="Proteomes" id="UP000597989">
    <property type="component" value="Unassembled WGS sequence"/>
</dbReference>
<dbReference type="Proteomes" id="UP001500220">
    <property type="component" value="Unassembled WGS sequence"/>
</dbReference>
<dbReference type="AlphaFoldDB" id="A0A917JRG5"/>
<accession>A0A917JRG5</accession>
<dbReference type="EMBL" id="BAAAHC010000003">
    <property type="protein sequence ID" value="GAA0508834.1"/>
    <property type="molecule type" value="Genomic_DNA"/>
</dbReference>